<dbReference type="InterPro" id="IPR052976">
    <property type="entry name" value="Scoloptoxin-like"/>
</dbReference>
<protein>
    <recommendedName>
        <fullName evidence="2">Chitin-binding type-2 domain-containing protein</fullName>
    </recommendedName>
</protein>
<dbReference type="Proteomes" id="UP000299102">
    <property type="component" value="Unassembled WGS sequence"/>
</dbReference>
<dbReference type="OrthoDB" id="6407151at2759"/>
<evidence type="ECO:0000313" key="4">
    <source>
        <dbReference type="Proteomes" id="UP000299102"/>
    </source>
</evidence>
<organism evidence="3 4">
    <name type="scientific">Eumeta variegata</name>
    <name type="common">Bagworm moth</name>
    <name type="synonym">Eumeta japonica</name>
    <dbReference type="NCBI Taxonomy" id="151549"/>
    <lineage>
        <taxon>Eukaryota</taxon>
        <taxon>Metazoa</taxon>
        <taxon>Ecdysozoa</taxon>
        <taxon>Arthropoda</taxon>
        <taxon>Hexapoda</taxon>
        <taxon>Insecta</taxon>
        <taxon>Pterygota</taxon>
        <taxon>Neoptera</taxon>
        <taxon>Endopterygota</taxon>
        <taxon>Lepidoptera</taxon>
        <taxon>Glossata</taxon>
        <taxon>Ditrysia</taxon>
        <taxon>Tineoidea</taxon>
        <taxon>Psychidae</taxon>
        <taxon>Oiketicinae</taxon>
        <taxon>Eumeta</taxon>
    </lineage>
</organism>
<evidence type="ECO:0000313" key="3">
    <source>
        <dbReference type="EMBL" id="GBP63955.1"/>
    </source>
</evidence>
<gene>
    <name evidence="3" type="ORF">EVAR_40206_1</name>
</gene>
<dbReference type="GO" id="GO:0008061">
    <property type="term" value="F:chitin binding"/>
    <property type="evidence" value="ECO:0007669"/>
    <property type="project" value="InterPro"/>
</dbReference>
<feature type="domain" description="Chitin-binding type-2" evidence="2">
    <location>
        <begin position="52"/>
        <end position="119"/>
    </location>
</feature>
<dbReference type="GO" id="GO:0005576">
    <property type="term" value="C:extracellular region"/>
    <property type="evidence" value="ECO:0007669"/>
    <property type="project" value="InterPro"/>
</dbReference>
<dbReference type="PANTHER" id="PTHR22933">
    <property type="entry name" value="FI18007P1-RELATED"/>
    <property type="match status" value="1"/>
</dbReference>
<dbReference type="AlphaFoldDB" id="A0A4C1XP27"/>
<dbReference type="Pfam" id="PF01607">
    <property type="entry name" value="CBM_14"/>
    <property type="match status" value="1"/>
</dbReference>
<dbReference type="SMART" id="SM00494">
    <property type="entry name" value="ChtBD2"/>
    <property type="match status" value="1"/>
</dbReference>
<feature type="region of interest" description="Disordered" evidence="1">
    <location>
        <begin position="145"/>
        <end position="171"/>
    </location>
</feature>
<sequence length="251" mass="28786">MAEVSFFANDFVDDIENVAMAKLMRDMANQTKADTLNLPANATSIRENITDTFSCEDRVYGYYADVDNDCQIFHVCLPSLGPSGKNTTYRWSFICPEQTIFNQEVMVCTRKIDSIDCEDSPMFYDKNLEFGKVTNKTDEAMETETNANTLQGNEQGTPTDNNGNRKDVNRRKQNIVALNLDRIKEYVEQNGVGSMFPQDDKKSVEDLANAWNDIDEMNSDKEAERIAEERSFRTEQNIRPRRIFRFKADAL</sequence>
<evidence type="ECO:0000256" key="1">
    <source>
        <dbReference type="SAM" id="MobiDB-lite"/>
    </source>
</evidence>
<dbReference type="InterPro" id="IPR002557">
    <property type="entry name" value="Chitin-bd_dom"/>
</dbReference>
<evidence type="ECO:0000259" key="2">
    <source>
        <dbReference type="PROSITE" id="PS50940"/>
    </source>
</evidence>
<comment type="caution">
    <text evidence="3">The sequence shown here is derived from an EMBL/GenBank/DDBJ whole genome shotgun (WGS) entry which is preliminary data.</text>
</comment>
<dbReference type="STRING" id="151549.A0A4C1XP27"/>
<reference evidence="3 4" key="1">
    <citation type="journal article" date="2019" name="Commun. Biol.">
        <title>The bagworm genome reveals a unique fibroin gene that provides high tensile strength.</title>
        <authorList>
            <person name="Kono N."/>
            <person name="Nakamura H."/>
            <person name="Ohtoshi R."/>
            <person name="Tomita M."/>
            <person name="Numata K."/>
            <person name="Arakawa K."/>
        </authorList>
    </citation>
    <scope>NUCLEOTIDE SEQUENCE [LARGE SCALE GENOMIC DNA]</scope>
</reference>
<keyword evidence="4" id="KW-1185">Reference proteome</keyword>
<dbReference type="SUPFAM" id="SSF57625">
    <property type="entry name" value="Invertebrate chitin-binding proteins"/>
    <property type="match status" value="1"/>
</dbReference>
<proteinExistence type="predicted"/>
<accession>A0A4C1XP27</accession>
<dbReference type="PROSITE" id="PS50940">
    <property type="entry name" value="CHIT_BIND_II"/>
    <property type="match status" value="1"/>
</dbReference>
<name>A0A4C1XP27_EUMVA</name>
<dbReference type="EMBL" id="BGZK01000883">
    <property type="protein sequence ID" value="GBP63955.1"/>
    <property type="molecule type" value="Genomic_DNA"/>
</dbReference>
<dbReference type="PANTHER" id="PTHR22933:SF43">
    <property type="entry name" value="LP10131P"/>
    <property type="match status" value="1"/>
</dbReference>
<dbReference type="InterPro" id="IPR036508">
    <property type="entry name" value="Chitin-bd_dom_sf"/>
</dbReference>
<feature type="compositionally biased region" description="Polar residues" evidence="1">
    <location>
        <begin position="145"/>
        <end position="162"/>
    </location>
</feature>